<feature type="non-terminal residue" evidence="1">
    <location>
        <position position="67"/>
    </location>
</feature>
<dbReference type="AlphaFoldDB" id="A0A9X9LQX3"/>
<dbReference type="Proteomes" id="UP000269945">
    <property type="component" value="Unassembled WGS sequence"/>
</dbReference>
<organism evidence="1 2">
    <name type="scientific">Gulo gulo</name>
    <name type="common">Wolverine</name>
    <name type="synonym">Gluton</name>
    <dbReference type="NCBI Taxonomy" id="48420"/>
    <lineage>
        <taxon>Eukaryota</taxon>
        <taxon>Metazoa</taxon>
        <taxon>Chordata</taxon>
        <taxon>Craniata</taxon>
        <taxon>Vertebrata</taxon>
        <taxon>Euteleostomi</taxon>
        <taxon>Mammalia</taxon>
        <taxon>Eutheria</taxon>
        <taxon>Laurasiatheria</taxon>
        <taxon>Carnivora</taxon>
        <taxon>Caniformia</taxon>
        <taxon>Musteloidea</taxon>
        <taxon>Mustelidae</taxon>
        <taxon>Guloninae</taxon>
        <taxon>Gulo</taxon>
    </lineage>
</organism>
<keyword evidence="2" id="KW-1185">Reference proteome</keyword>
<comment type="caution">
    <text evidence="1">The sequence shown here is derived from an EMBL/GenBank/DDBJ whole genome shotgun (WGS) entry which is preliminary data.</text>
</comment>
<proteinExistence type="predicted"/>
<dbReference type="EMBL" id="CYRY02011961">
    <property type="protein sequence ID" value="VCW79411.1"/>
    <property type="molecule type" value="Genomic_DNA"/>
</dbReference>
<accession>A0A9X9LQX3</accession>
<gene>
    <name evidence="1" type="ORF">BN2614_LOCUS2</name>
</gene>
<protein>
    <submittedName>
        <fullName evidence="1">Uncharacterized protein</fullName>
    </submittedName>
</protein>
<evidence type="ECO:0000313" key="2">
    <source>
        <dbReference type="Proteomes" id="UP000269945"/>
    </source>
</evidence>
<sequence>MTSGPRGLSPESERFLEVFFETFWNVVTHERPYLLLTDLESLERFVAEAILSREEAEALREGLNELQ</sequence>
<name>A0A9X9LQX3_GULGU</name>
<evidence type="ECO:0000313" key="1">
    <source>
        <dbReference type="EMBL" id="VCW79411.1"/>
    </source>
</evidence>
<reference evidence="1 2" key="1">
    <citation type="submission" date="2018-10" db="EMBL/GenBank/DDBJ databases">
        <authorList>
            <person name="Ekblom R."/>
            <person name="Jareborg N."/>
        </authorList>
    </citation>
    <scope>NUCLEOTIDE SEQUENCE [LARGE SCALE GENOMIC DNA]</scope>
    <source>
        <tissue evidence="1">Muscle</tissue>
    </source>
</reference>